<evidence type="ECO:0000313" key="10">
    <source>
        <dbReference type="EMBL" id="MFD1384258.1"/>
    </source>
</evidence>
<evidence type="ECO:0000313" key="11">
    <source>
        <dbReference type="Proteomes" id="UP001597059"/>
    </source>
</evidence>
<dbReference type="Pfam" id="PF02108">
    <property type="entry name" value="FliH"/>
    <property type="match status" value="1"/>
</dbReference>
<accession>A0ABW4B3Z7</accession>
<evidence type="ECO:0000256" key="8">
    <source>
        <dbReference type="SAM" id="MobiDB-lite"/>
    </source>
</evidence>
<keyword evidence="4" id="KW-0813">Transport</keyword>
<evidence type="ECO:0000256" key="5">
    <source>
        <dbReference type="ARBA" id="ARBA00022795"/>
    </source>
</evidence>
<evidence type="ECO:0000256" key="1">
    <source>
        <dbReference type="ARBA" id="ARBA00003041"/>
    </source>
</evidence>
<evidence type="ECO:0000256" key="6">
    <source>
        <dbReference type="ARBA" id="ARBA00022927"/>
    </source>
</evidence>
<comment type="function">
    <text evidence="1">Needed for flagellar regrowth and assembly.</text>
</comment>
<evidence type="ECO:0000259" key="9">
    <source>
        <dbReference type="Pfam" id="PF02108"/>
    </source>
</evidence>
<organism evidence="10 11">
    <name type="scientific">Rhodanobacter aciditrophus</name>
    <dbReference type="NCBI Taxonomy" id="1623218"/>
    <lineage>
        <taxon>Bacteria</taxon>
        <taxon>Pseudomonadati</taxon>
        <taxon>Pseudomonadota</taxon>
        <taxon>Gammaproteobacteria</taxon>
        <taxon>Lysobacterales</taxon>
        <taxon>Rhodanobacteraceae</taxon>
        <taxon>Rhodanobacter</taxon>
    </lineage>
</organism>
<dbReference type="InterPro" id="IPR051472">
    <property type="entry name" value="T3SS_Stator/FliH"/>
</dbReference>
<name>A0ABW4B3Z7_9GAMM</name>
<proteinExistence type="inferred from homology"/>
<feature type="compositionally biased region" description="Basic and acidic residues" evidence="8">
    <location>
        <begin position="1"/>
        <end position="18"/>
    </location>
</feature>
<dbReference type="InterPro" id="IPR018035">
    <property type="entry name" value="Flagellar_FliH/T3SS_HrpE"/>
</dbReference>
<sequence>MSDETPKQKKLTAYERWELPNLDSNRSSKPRSQTSGLAIKEDEAVEVTEEIDEESLVYEPLTAQQLEEIRSAAYEEGFAQGQDEGFEKGKEEGFEKGQELGYSEGFEKGLEDGKSEAFEKGVELAQSQLGELEQLLNACLQEFERPLEQSRDAIEGILRTTAKRLVEHVLHHELEEASEQLLTTELSKTLTELADYEGRAALSVHPSLVEAAQALATDSRLQIKIKQDEALLPGGFVLDSQAFFVDGRVETRLQEILSHLDKP</sequence>
<keyword evidence="5" id="KW-1005">Bacterial flagellum biogenesis</keyword>
<dbReference type="RefSeq" id="WP_377368309.1">
    <property type="nucleotide sequence ID" value="NZ_JBHTMN010000014.1"/>
</dbReference>
<dbReference type="PANTHER" id="PTHR34982">
    <property type="entry name" value="YOP PROTEINS TRANSLOCATION PROTEIN L"/>
    <property type="match status" value="1"/>
</dbReference>
<reference evidence="11" key="1">
    <citation type="journal article" date="2019" name="Int. J. Syst. Evol. Microbiol.">
        <title>The Global Catalogue of Microorganisms (GCM) 10K type strain sequencing project: providing services to taxonomists for standard genome sequencing and annotation.</title>
        <authorList>
            <consortium name="The Broad Institute Genomics Platform"/>
            <consortium name="The Broad Institute Genome Sequencing Center for Infectious Disease"/>
            <person name="Wu L."/>
            <person name="Ma J."/>
        </authorList>
    </citation>
    <scope>NUCLEOTIDE SEQUENCE [LARGE SCALE GENOMIC DNA]</scope>
    <source>
        <strain evidence="11">JCM 30774</strain>
    </source>
</reference>
<feature type="region of interest" description="Disordered" evidence="8">
    <location>
        <begin position="1"/>
        <end position="42"/>
    </location>
</feature>
<dbReference type="EMBL" id="JBHTMN010000014">
    <property type="protein sequence ID" value="MFD1384258.1"/>
    <property type="molecule type" value="Genomic_DNA"/>
</dbReference>
<protein>
    <recommendedName>
        <fullName evidence="3">Flagellar assembly protein FliH</fullName>
    </recommendedName>
</protein>
<evidence type="ECO:0000256" key="3">
    <source>
        <dbReference type="ARBA" id="ARBA00016507"/>
    </source>
</evidence>
<gene>
    <name evidence="10" type="ORF">ACFQ45_12840</name>
</gene>
<keyword evidence="11" id="KW-1185">Reference proteome</keyword>
<dbReference type="Proteomes" id="UP001597059">
    <property type="component" value="Unassembled WGS sequence"/>
</dbReference>
<comment type="similarity">
    <text evidence="2">Belongs to the FliH family.</text>
</comment>
<comment type="caution">
    <text evidence="10">The sequence shown here is derived from an EMBL/GenBank/DDBJ whole genome shotgun (WGS) entry which is preliminary data.</text>
</comment>
<dbReference type="PANTHER" id="PTHR34982:SF1">
    <property type="entry name" value="FLAGELLAR ASSEMBLY PROTEIN FLIH"/>
    <property type="match status" value="1"/>
</dbReference>
<evidence type="ECO:0000256" key="7">
    <source>
        <dbReference type="ARBA" id="ARBA00023225"/>
    </source>
</evidence>
<feature type="domain" description="Flagellar assembly protein FliH/Type III secretion system HrpE" evidence="9">
    <location>
        <begin position="135"/>
        <end position="256"/>
    </location>
</feature>
<feature type="compositionally biased region" description="Polar residues" evidence="8">
    <location>
        <begin position="22"/>
        <end position="36"/>
    </location>
</feature>
<evidence type="ECO:0000256" key="2">
    <source>
        <dbReference type="ARBA" id="ARBA00006602"/>
    </source>
</evidence>
<evidence type="ECO:0000256" key="4">
    <source>
        <dbReference type="ARBA" id="ARBA00022448"/>
    </source>
</evidence>
<keyword evidence="6" id="KW-0653">Protein transport</keyword>
<keyword evidence="7" id="KW-1006">Bacterial flagellum protein export</keyword>